<comment type="caution">
    <text evidence="6">The sequence shown here is derived from an EMBL/GenBank/DDBJ whole genome shotgun (WGS) entry which is preliminary data.</text>
</comment>
<dbReference type="SUPFAM" id="SSF55846">
    <property type="entry name" value="N-acetylmuramoyl-L-alanine amidase-like"/>
    <property type="match status" value="1"/>
</dbReference>
<keyword evidence="4" id="KW-0961">Cell wall biogenesis/degradation</keyword>
<keyword evidence="3" id="KW-0378">Hydrolase</keyword>
<dbReference type="EMBL" id="RHLK01000008">
    <property type="protein sequence ID" value="MVP00791.1"/>
    <property type="molecule type" value="Genomic_DNA"/>
</dbReference>
<dbReference type="AlphaFoldDB" id="A0A7X3FJE8"/>
<evidence type="ECO:0000256" key="1">
    <source>
        <dbReference type="ARBA" id="ARBA00001561"/>
    </source>
</evidence>
<evidence type="ECO:0000259" key="5">
    <source>
        <dbReference type="Pfam" id="PF01510"/>
    </source>
</evidence>
<evidence type="ECO:0000256" key="3">
    <source>
        <dbReference type="ARBA" id="ARBA00022801"/>
    </source>
</evidence>
<dbReference type="PANTHER" id="PTHR30417:SF1">
    <property type="entry name" value="N-ACETYLMURAMOYL-L-ALANINE AMIDASE AMID"/>
    <property type="match status" value="1"/>
</dbReference>
<dbReference type="EC" id="3.5.1.28" evidence="2"/>
<name>A0A7X3FJE8_9BACL</name>
<dbReference type="PANTHER" id="PTHR30417">
    <property type="entry name" value="N-ACETYLMURAMOYL-L-ALANINE AMIDASE AMID"/>
    <property type="match status" value="1"/>
</dbReference>
<dbReference type="OrthoDB" id="9794294at2"/>
<proteinExistence type="predicted"/>
<evidence type="ECO:0000256" key="4">
    <source>
        <dbReference type="ARBA" id="ARBA00023316"/>
    </source>
</evidence>
<dbReference type="InterPro" id="IPR002502">
    <property type="entry name" value="Amidase_domain"/>
</dbReference>
<sequence>MSIVREIVAAGGYSIENAFIKPSQWVRPAAKIKPLGGVIHWTGNIRPGADSRANRNYFNSRKGSYGSAHLIGDDSKVLAALPFLPNEAEMAYHVGANRYYTQQFGSYPNAATIGYEICVNKDGSFRESYKRAVWTMAYLCLIYKWVPSRDIKRHWDLTRKDCPLPFVDLIYDDTHCHSKGWTFDDVKWMRTHLHIDGIQGEELWDRYLFEVKELTSYFIEINGNIQTKKDEDKMPLQINDYEWKMLNGIWSQRYNNKEISDWKWISKIRSKQLTSGELAFLNSVIAAKQNGLQIEPESAGM</sequence>
<feature type="domain" description="N-acetylmuramoyl-L-alanine amidase" evidence="5">
    <location>
        <begin position="35"/>
        <end position="163"/>
    </location>
</feature>
<keyword evidence="7" id="KW-1185">Reference proteome</keyword>
<dbReference type="GO" id="GO:0009253">
    <property type="term" value="P:peptidoglycan catabolic process"/>
    <property type="evidence" value="ECO:0007669"/>
    <property type="project" value="InterPro"/>
</dbReference>
<accession>A0A7X3FJE8</accession>
<dbReference type="Pfam" id="PF01510">
    <property type="entry name" value="Amidase_2"/>
    <property type="match status" value="1"/>
</dbReference>
<reference evidence="6 7" key="1">
    <citation type="journal article" date="2019" name="Microorganisms">
        <title>Paenibacillus lutrae sp. nov., A Chitinolytic Species Isolated from A River Otter in Castril Natural Park, Granada, Spain.</title>
        <authorList>
            <person name="Rodriguez M."/>
            <person name="Reina J.C."/>
            <person name="Bejar V."/>
            <person name="Llamas I."/>
        </authorList>
    </citation>
    <scope>NUCLEOTIDE SEQUENCE [LARGE SCALE GENOMIC DNA]</scope>
    <source>
        <strain evidence="6 7">N10</strain>
    </source>
</reference>
<dbReference type="GO" id="GO:0008745">
    <property type="term" value="F:N-acetylmuramoyl-L-alanine amidase activity"/>
    <property type="evidence" value="ECO:0007669"/>
    <property type="project" value="UniProtKB-EC"/>
</dbReference>
<dbReference type="GO" id="GO:0071555">
    <property type="term" value="P:cell wall organization"/>
    <property type="evidence" value="ECO:0007669"/>
    <property type="project" value="UniProtKB-KW"/>
</dbReference>
<evidence type="ECO:0000256" key="2">
    <source>
        <dbReference type="ARBA" id="ARBA00011901"/>
    </source>
</evidence>
<dbReference type="InterPro" id="IPR036505">
    <property type="entry name" value="Amidase/PGRP_sf"/>
</dbReference>
<evidence type="ECO:0000313" key="6">
    <source>
        <dbReference type="EMBL" id="MVP00791.1"/>
    </source>
</evidence>
<comment type="catalytic activity">
    <reaction evidence="1">
        <text>Hydrolyzes the link between N-acetylmuramoyl residues and L-amino acid residues in certain cell-wall glycopeptides.</text>
        <dbReference type="EC" id="3.5.1.28"/>
    </reaction>
</comment>
<dbReference type="Gene3D" id="3.40.80.10">
    <property type="entry name" value="Peptidoglycan recognition protein-like"/>
    <property type="match status" value="1"/>
</dbReference>
<gene>
    <name evidence="6" type="ORF">EDM21_14870</name>
</gene>
<dbReference type="CDD" id="cd06583">
    <property type="entry name" value="PGRP"/>
    <property type="match status" value="1"/>
</dbReference>
<organism evidence="6 7">
    <name type="scientific">Paenibacillus lutrae</name>
    <dbReference type="NCBI Taxonomy" id="2078573"/>
    <lineage>
        <taxon>Bacteria</taxon>
        <taxon>Bacillati</taxon>
        <taxon>Bacillota</taxon>
        <taxon>Bacilli</taxon>
        <taxon>Bacillales</taxon>
        <taxon>Paenibacillaceae</taxon>
        <taxon>Paenibacillus</taxon>
    </lineage>
</organism>
<dbReference type="GO" id="GO:0009254">
    <property type="term" value="P:peptidoglycan turnover"/>
    <property type="evidence" value="ECO:0007669"/>
    <property type="project" value="TreeGrafter"/>
</dbReference>
<dbReference type="InterPro" id="IPR051206">
    <property type="entry name" value="NAMLAA_amidase_2"/>
</dbReference>
<dbReference type="RefSeq" id="WP_157336611.1">
    <property type="nucleotide sequence ID" value="NZ_RHLK01000008.1"/>
</dbReference>
<dbReference type="Proteomes" id="UP000490800">
    <property type="component" value="Unassembled WGS sequence"/>
</dbReference>
<evidence type="ECO:0000313" key="7">
    <source>
        <dbReference type="Proteomes" id="UP000490800"/>
    </source>
</evidence>
<protein>
    <recommendedName>
        <fullName evidence="2">N-acetylmuramoyl-L-alanine amidase</fullName>
        <ecNumber evidence="2">3.5.1.28</ecNumber>
    </recommendedName>
</protein>